<dbReference type="FunFam" id="1.10.510.10:FF:000210">
    <property type="entry name" value="Non-specific serine/threonine protein kinase"/>
    <property type="match status" value="1"/>
</dbReference>
<proteinExistence type="inferred from homology"/>
<dbReference type="STRING" id="35128.B8BZN0"/>
<dbReference type="PANTHER" id="PTHR24353:SF143">
    <property type="entry name" value="PROTEIN KINASE DOMAIN-CONTAINING PROTEIN"/>
    <property type="match status" value="1"/>
</dbReference>
<dbReference type="GO" id="GO:0004691">
    <property type="term" value="F:cAMP-dependent protein kinase activity"/>
    <property type="evidence" value="ECO:0000318"/>
    <property type="project" value="GO_Central"/>
</dbReference>
<dbReference type="PROSITE" id="PS50011">
    <property type="entry name" value="PROTEIN_KINASE_DOM"/>
    <property type="match status" value="1"/>
</dbReference>
<dbReference type="FunFam" id="3.30.200.20:FF:000042">
    <property type="entry name" value="Aurora kinase A"/>
    <property type="match status" value="1"/>
</dbReference>
<keyword evidence="11" id="KW-1185">Reference proteome</keyword>
<dbReference type="AlphaFoldDB" id="B8BZN0"/>
<evidence type="ECO:0000256" key="6">
    <source>
        <dbReference type="PROSITE-ProRule" id="PRU10141"/>
    </source>
</evidence>
<dbReference type="RefSeq" id="XP_002289843.1">
    <property type="nucleotide sequence ID" value="XM_002289807.1"/>
</dbReference>
<evidence type="ECO:0008006" key="12">
    <source>
        <dbReference type="Google" id="ProtNLM"/>
    </source>
</evidence>
<dbReference type="Pfam" id="PF00069">
    <property type="entry name" value="Pkinase"/>
    <property type="match status" value="1"/>
</dbReference>
<feature type="non-terminal residue" evidence="10">
    <location>
        <position position="300"/>
    </location>
</feature>
<dbReference type="HOGENOM" id="CLU_000288_63_0_1"/>
<dbReference type="Proteomes" id="UP000001449">
    <property type="component" value="Chromosome 4"/>
</dbReference>
<evidence type="ECO:0000256" key="4">
    <source>
        <dbReference type="ARBA" id="ARBA00022777"/>
    </source>
</evidence>
<dbReference type="Gene3D" id="3.30.200.20">
    <property type="entry name" value="Phosphorylase Kinase, domain 1"/>
    <property type="match status" value="1"/>
</dbReference>
<dbReference type="eggNOG" id="KOG0616">
    <property type="taxonomic scope" value="Eukaryota"/>
</dbReference>
<dbReference type="InterPro" id="IPR017441">
    <property type="entry name" value="Protein_kinase_ATP_BS"/>
</dbReference>
<reference evidence="10 11" key="1">
    <citation type="journal article" date="2004" name="Science">
        <title>The genome of the diatom Thalassiosira pseudonana: ecology, evolution, and metabolism.</title>
        <authorList>
            <person name="Armbrust E.V."/>
            <person name="Berges J.A."/>
            <person name="Bowler C."/>
            <person name="Green B.R."/>
            <person name="Martinez D."/>
            <person name="Putnam N.H."/>
            <person name="Zhou S."/>
            <person name="Allen A.E."/>
            <person name="Apt K.E."/>
            <person name="Bechner M."/>
            <person name="Brzezinski M.A."/>
            <person name="Chaal B.K."/>
            <person name="Chiovitti A."/>
            <person name="Davis A.K."/>
            <person name="Demarest M.S."/>
            <person name="Detter J.C."/>
            <person name="Glavina T."/>
            <person name="Goodstein D."/>
            <person name="Hadi M.Z."/>
            <person name="Hellsten U."/>
            <person name="Hildebrand M."/>
            <person name="Jenkins B.D."/>
            <person name="Jurka J."/>
            <person name="Kapitonov V.V."/>
            <person name="Kroger N."/>
            <person name="Lau W.W."/>
            <person name="Lane T.W."/>
            <person name="Larimer F.W."/>
            <person name="Lippmeier J.C."/>
            <person name="Lucas S."/>
            <person name="Medina M."/>
            <person name="Montsant A."/>
            <person name="Obornik M."/>
            <person name="Parker M.S."/>
            <person name="Palenik B."/>
            <person name="Pazour G.J."/>
            <person name="Richardson P.M."/>
            <person name="Rynearson T.A."/>
            <person name="Saito M.A."/>
            <person name="Schwartz D.C."/>
            <person name="Thamatrakoln K."/>
            <person name="Valentin K."/>
            <person name="Vardi A."/>
            <person name="Wilkerson F.P."/>
            <person name="Rokhsar D.S."/>
        </authorList>
    </citation>
    <scope>NUCLEOTIDE SEQUENCE [LARGE SCALE GENOMIC DNA]</scope>
    <source>
        <strain evidence="10 11">CCMP1335</strain>
    </source>
</reference>
<dbReference type="PANTHER" id="PTHR24353">
    <property type="entry name" value="CYCLIC NUCLEOTIDE-DEPENDENT PROTEIN KINASE"/>
    <property type="match status" value="1"/>
</dbReference>
<keyword evidence="3 6" id="KW-0547">Nucleotide-binding</keyword>
<keyword evidence="4" id="KW-0418">Kinase</keyword>
<name>B8BZN0_THAPS</name>
<accession>B8BZN0</accession>
<dbReference type="GO" id="GO:0005952">
    <property type="term" value="C:cAMP-dependent protein kinase complex"/>
    <property type="evidence" value="ECO:0000318"/>
    <property type="project" value="GO_Central"/>
</dbReference>
<dbReference type="PROSITE" id="PS00107">
    <property type="entry name" value="PROTEIN_KINASE_ATP"/>
    <property type="match status" value="1"/>
</dbReference>
<dbReference type="InterPro" id="IPR000719">
    <property type="entry name" value="Prot_kinase_dom"/>
</dbReference>
<dbReference type="InterPro" id="IPR008271">
    <property type="entry name" value="Ser/Thr_kinase_AS"/>
</dbReference>
<feature type="non-terminal residue" evidence="10">
    <location>
        <position position="1"/>
    </location>
</feature>
<dbReference type="InterPro" id="IPR000961">
    <property type="entry name" value="AGC-kinase_C"/>
</dbReference>
<evidence type="ECO:0000259" key="8">
    <source>
        <dbReference type="PROSITE" id="PS50011"/>
    </source>
</evidence>
<organism evidence="10 11">
    <name type="scientific">Thalassiosira pseudonana</name>
    <name type="common">Marine diatom</name>
    <name type="synonym">Cyclotella nana</name>
    <dbReference type="NCBI Taxonomy" id="35128"/>
    <lineage>
        <taxon>Eukaryota</taxon>
        <taxon>Sar</taxon>
        <taxon>Stramenopiles</taxon>
        <taxon>Ochrophyta</taxon>
        <taxon>Bacillariophyta</taxon>
        <taxon>Coscinodiscophyceae</taxon>
        <taxon>Thalassiosirophycidae</taxon>
        <taxon>Thalassiosirales</taxon>
        <taxon>Thalassiosiraceae</taxon>
        <taxon>Thalassiosira</taxon>
    </lineage>
</organism>
<keyword evidence="2" id="KW-0808">Transferase</keyword>
<evidence type="ECO:0000256" key="3">
    <source>
        <dbReference type="ARBA" id="ARBA00022741"/>
    </source>
</evidence>
<sequence length="300" mass="34359">KITSEDLKMIRILGAGTFGKVWLVSRKGTHDAYALKVQVKKQLIEYNQTEGVIREKNIMAQLDHPFIIKMMTSYQDEYKLYMVLKLYQGGELQGIIHTDSRDGLPEWAAKFYAANILEGLSYMHRRHILYRDLKPENVLLDSEGYTVIVDLGFAKIVKDKTYTFCGTPLYLAPEIIVQKGHDKGADHWSWGVMLYEMIVGCTPFYDGIVDQMGLFKNISRGKYEFPQGDYMTADSKDLIKRMLVVNPANRLGSFAGAEKDIKKHQFFADIDWTNLAKKNVKVPFKPKVSNPLDGSNYDDY</sequence>
<dbReference type="GO" id="GO:0007189">
    <property type="term" value="P:adenylate cyclase-activating G protein-coupled receptor signaling pathway"/>
    <property type="evidence" value="ECO:0000318"/>
    <property type="project" value="GO_Central"/>
</dbReference>
<dbReference type="SMART" id="SM00220">
    <property type="entry name" value="S_TKc"/>
    <property type="match status" value="1"/>
</dbReference>
<gene>
    <name evidence="10" type="ORF">THAPSDRAFT_33798</name>
</gene>
<dbReference type="Gene3D" id="1.10.510.10">
    <property type="entry name" value="Transferase(Phosphotransferase) domain 1"/>
    <property type="match status" value="1"/>
</dbReference>
<dbReference type="PROSITE" id="PS00108">
    <property type="entry name" value="PROTEIN_KINASE_ST"/>
    <property type="match status" value="1"/>
</dbReference>
<dbReference type="GeneID" id="7448811"/>
<evidence type="ECO:0000256" key="1">
    <source>
        <dbReference type="ARBA" id="ARBA00022527"/>
    </source>
</evidence>
<evidence type="ECO:0000256" key="5">
    <source>
        <dbReference type="ARBA" id="ARBA00022840"/>
    </source>
</evidence>
<keyword evidence="5 6" id="KW-0067">ATP-binding</keyword>
<feature type="binding site" evidence="6">
    <location>
        <position position="36"/>
    </location>
    <ligand>
        <name>ATP</name>
        <dbReference type="ChEBI" id="CHEBI:30616"/>
    </ligand>
</feature>
<dbReference type="SUPFAM" id="SSF56112">
    <property type="entry name" value="Protein kinase-like (PK-like)"/>
    <property type="match status" value="1"/>
</dbReference>
<evidence type="ECO:0000259" key="9">
    <source>
        <dbReference type="PROSITE" id="PS51285"/>
    </source>
</evidence>
<protein>
    <recommendedName>
        <fullName evidence="12">Protein kinase domain-containing protein</fullName>
    </recommendedName>
</protein>
<keyword evidence="1 7" id="KW-0723">Serine/threonine-protein kinase</keyword>
<evidence type="ECO:0000313" key="10">
    <source>
        <dbReference type="EMBL" id="EED93380.1"/>
    </source>
</evidence>
<comment type="similarity">
    <text evidence="7">Belongs to the protein kinase superfamily.</text>
</comment>
<dbReference type="PROSITE" id="PS51285">
    <property type="entry name" value="AGC_KINASE_CTER"/>
    <property type="match status" value="1"/>
</dbReference>
<reference evidence="10 11" key="2">
    <citation type="journal article" date="2008" name="Nature">
        <title>The Phaeodactylum genome reveals the evolutionary history of diatom genomes.</title>
        <authorList>
            <person name="Bowler C."/>
            <person name="Allen A.E."/>
            <person name="Badger J.H."/>
            <person name="Grimwood J."/>
            <person name="Jabbari K."/>
            <person name="Kuo A."/>
            <person name="Maheswari U."/>
            <person name="Martens C."/>
            <person name="Maumus F."/>
            <person name="Otillar R.P."/>
            <person name="Rayko E."/>
            <person name="Salamov A."/>
            <person name="Vandepoele K."/>
            <person name="Beszteri B."/>
            <person name="Gruber A."/>
            <person name="Heijde M."/>
            <person name="Katinka M."/>
            <person name="Mock T."/>
            <person name="Valentin K."/>
            <person name="Verret F."/>
            <person name="Berges J.A."/>
            <person name="Brownlee C."/>
            <person name="Cadoret J.P."/>
            <person name="Chiovitti A."/>
            <person name="Choi C.J."/>
            <person name="Coesel S."/>
            <person name="De Martino A."/>
            <person name="Detter J.C."/>
            <person name="Durkin C."/>
            <person name="Falciatore A."/>
            <person name="Fournet J."/>
            <person name="Haruta M."/>
            <person name="Huysman M.J."/>
            <person name="Jenkins B.D."/>
            <person name="Jiroutova K."/>
            <person name="Jorgensen R.E."/>
            <person name="Joubert Y."/>
            <person name="Kaplan A."/>
            <person name="Kroger N."/>
            <person name="Kroth P.G."/>
            <person name="La Roche J."/>
            <person name="Lindquist E."/>
            <person name="Lommer M."/>
            <person name="Martin-Jezequel V."/>
            <person name="Lopez P.J."/>
            <person name="Lucas S."/>
            <person name="Mangogna M."/>
            <person name="McGinnis K."/>
            <person name="Medlin L.K."/>
            <person name="Montsant A."/>
            <person name="Oudot-Le Secq M.P."/>
            <person name="Napoli C."/>
            <person name="Obornik M."/>
            <person name="Parker M.S."/>
            <person name="Petit J.L."/>
            <person name="Porcel B.M."/>
            <person name="Poulsen N."/>
            <person name="Robison M."/>
            <person name="Rychlewski L."/>
            <person name="Rynearson T.A."/>
            <person name="Schmutz J."/>
            <person name="Shapiro H."/>
            <person name="Siaut M."/>
            <person name="Stanley M."/>
            <person name="Sussman M.R."/>
            <person name="Taylor A.R."/>
            <person name="Vardi A."/>
            <person name="von Dassow P."/>
            <person name="Vyverman W."/>
            <person name="Willis A."/>
            <person name="Wyrwicz L.S."/>
            <person name="Rokhsar D.S."/>
            <person name="Weissenbach J."/>
            <person name="Armbrust E.V."/>
            <person name="Green B.R."/>
            <person name="Van de Peer Y."/>
            <person name="Grigoriev I.V."/>
        </authorList>
    </citation>
    <scope>NUCLEOTIDE SEQUENCE [LARGE SCALE GENOMIC DNA]</scope>
    <source>
        <strain evidence="10 11">CCMP1335</strain>
    </source>
</reference>
<evidence type="ECO:0000313" key="11">
    <source>
        <dbReference type="Proteomes" id="UP000001449"/>
    </source>
</evidence>
<feature type="domain" description="Protein kinase" evidence="8">
    <location>
        <begin position="7"/>
        <end position="267"/>
    </location>
</feature>
<dbReference type="EMBL" id="CM000641">
    <property type="protein sequence ID" value="EED93380.1"/>
    <property type="molecule type" value="Genomic_DNA"/>
</dbReference>
<feature type="domain" description="AGC-kinase C-terminal" evidence="9">
    <location>
        <begin position="268"/>
        <end position="300"/>
    </location>
</feature>
<dbReference type="PaxDb" id="35128-Thaps33798"/>
<dbReference type="InParanoid" id="B8BZN0"/>
<dbReference type="OMA" id="DRFPHDQ"/>
<dbReference type="KEGG" id="tps:THAPSDRAFT_33798"/>
<evidence type="ECO:0000256" key="2">
    <source>
        <dbReference type="ARBA" id="ARBA00022679"/>
    </source>
</evidence>
<evidence type="ECO:0000256" key="7">
    <source>
        <dbReference type="RuleBase" id="RU000304"/>
    </source>
</evidence>
<dbReference type="GO" id="GO:0005524">
    <property type="term" value="F:ATP binding"/>
    <property type="evidence" value="ECO:0007669"/>
    <property type="project" value="UniProtKB-UniRule"/>
</dbReference>
<dbReference type="InterPro" id="IPR011009">
    <property type="entry name" value="Kinase-like_dom_sf"/>
</dbReference>